<comment type="caution">
    <text evidence="5">The sequence shown here is derived from an EMBL/GenBank/DDBJ whole genome shotgun (WGS) entry which is preliminary data.</text>
</comment>
<evidence type="ECO:0000259" key="4">
    <source>
        <dbReference type="Pfam" id="PF07064"/>
    </source>
</evidence>
<evidence type="ECO:0000256" key="3">
    <source>
        <dbReference type="SAM" id="MobiDB-lite"/>
    </source>
</evidence>
<dbReference type="STRING" id="225359.A0A2S4PX41"/>
<dbReference type="InterPro" id="IPR015943">
    <property type="entry name" value="WD40/YVTN_repeat-like_dom_sf"/>
</dbReference>
<evidence type="ECO:0000313" key="5">
    <source>
        <dbReference type="EMBL" id="POS86577.1"/>
    </source>
</evidence>
<dbReference type="OrthoDB" id="67540at2759"/>
<feature type="non-terminal residue" evidence="5">
    <location>
        <position position="1111"/>
    </location>
</feature>
<keyword evidence="6" id="KW-1185">Reference proteome</keyword>
<dbReference type="GO" id="GO:0000139">
    <property type="term" value="C:Golgi membrane"/>
    <property type="evidence" value="ECO:0007669"/>
    <property type="project" value="TreeGrafter"/>
</dbReference>
<dbReference type="GO" id="GO:0006886">
    <property type="term" value="P:intracellular protein transport"/>
    <property type="evidence" value="ECO:0007669"/>
    <property type="project" value="InterPro"/>
</dbReference>
<dbReference type="AlphaFoldDB" id="A0A2S4PX41"/>
<dbReference type="EMBL" id="PEDP01000297">
    <property type="protein sequence ID" value="POS86577.1"/>
    <property type="molecule type" value="Genomic_DNA"/>
</dbReference>
<dbReference type="Proteomes" id="UP000237438">
    <property type="component" value="Unassembled WGS sequence"/>
</dbReference>
<organism evidence="5 6">
    <name type="scientific">Erysiphe pulchra</name>
    <dbReference type="NCBI Taxonomy" id="225359"/>
    <lineage>
        <taxon>Eukaryota</taxon>
        <taxon>Fungi</taxon>
        <taxon>Dikarya</taxon>
        <taxon>Ascomycota</taxon>
        <taxon>Pezizomycotina</taxon>
        <taxon>Leotiomycetes</taxon>
        <taxon>Erysiphales</taxon>
        <taxon>Erysiphaceae</taxon>
        <taxon>Erysiphe</taxon>
    </lineage>
</organism>
<evidence type="ECO:0000313" key="6">
    <source>
        <dbReference type="Proteomes" id="UP000237438"/>
    </source>
</evidence>
<proteinExistence type="predicted"/>
<dbReference type="InterPro" id="IPR001680">
    <property type="entry name" value="WD40_rpt"/>
</dbReference>
<dbReference type="Pfam" id="PF07064">
    <property type="entry name" value="RIC1"/>
    <property type="match status" value="1"/>
</dbReference>
<comment type="subcellular location">
    <subcellularLocation>
        <location evidence="1">Membrane</location>
    </subcellularLocation>
</comment>
<dbReference type="GO" id="GO:0034066">
    <property type="term" value="C:Ric1-Rgp1 guanyl-nucleotide exchange factor complex"/>
    <property type="evidence" value="ECO:0007669"/>
    <property type="project" value="InterPro"/>
</dbReference>
<evidence type="ECO:0000256" key="2">
    <source>
        <dbReference type="ARBA" id="ARBA00023136"/>
    </source>
</evidence>
<sequence length="1111" mass="125323">MYWPAGAPRIYTASSNEATKRQIIEFIDEAKSYTIVGNDNDFQIDKSQRDLCEKNKDRAEQHKSKIHTATPNLQTSPKNSVRCDIQPPQTSLQLNDESNPRINSDDQSLLSLKISRSGQLFAVISSTSLTVWQTKPTVILAVIVRSEKSLITYGSNSSLLMRPDSSVLVILTTNGYLITYSLAIKPNGGAYRPYFPNSTKSHTRSQKKYSGSRNKIEDDIILGPGEGDGIREVNLSFRLVLQVSAGTCPALALDDELIVSTREPSSIQCIQWIPDSSRSQITTTTSLLRNMGWLPSNSSILDMIHDCPMNLSTWITTDGKAYAVQKFKHSKETKISQNMFRGYCFHVPESLNGFATKVAINARFSLIAVGCVDGTIQIYAAKDYVGNIPQSHTCKAMVSVSITGNLTCLAYSPDGYCLFAGYEKGWALWSVFGKPGATSFENDKRISQKQGETWLEGVNEAVWIGGGLEILMISHQDHRIWVLEMARSATCSCYGLANISRTLVQTTSTIAVYRGYDQFDSITLSNESSLWHVAQVPSGYLAAQWPIRYSVISSDGRYIAVAGRRGLTHYSVSSRRWKTFADETMENEFQIRGGMCWRQHILVAAIETENVYQLRLFSREADLNISSVLYTESLLAPVVIIAPSGEDSLLVYTYENILYHYIFVQLSGKLRVLQVGQIAFHGIVRSPARVRGLSWILPNEELFQDDPSQEVACASVIFLYDGKLVLLQPILSEERELRYDMRVIAQNVEYYALMRDMQIPLFPCRKIGFNTPLLVEDDSTLNLSDENCLSNSLWIFEGNEIKAWLNAKDLLQATSSEMGRELPLMFSIPVDFYPLSILLEKGIILGLESELVQRQDINFTLYKYSLRTHLFIPHVLQFQLSQFDHAAALNSAQRYQGLNYFSHSLEMLLYNILEKEVDACSSGENSLLPVVISFLSMFPQYLDIIVQCTRKTEIRSWRTLFKYLPTPQELFDESLRNGSLKTAAGYMIIVQTFGELSTSSELLIRLFLRAKDEEDWTLCKELANFLIALDPSGDILSGAMEILNSNDPIEQDKKMRILLEKIKGQGNLNISDEKIYYDKSSCLKPHEENIKMKKFRQIDQIINIVESNKDN</sequence>
<accession>A0A2S4PX41</accession>
<dbReference type="InterPro" id="IPR040096">
    <property type="entry name" value="Ric1"/>
</dbReference>
<name>A0A2S4PX41_9PEZI</name>
<feature type="region of interest" description="Disordered" evidence="3">
    <location>
        <begin position="56"/>
        <end position="81"/>
    </location>
</feature>
<dbReference type="InterPro" id="IPR036322">
    <property type="entry name" value="WD40_repeat_dom_sf"/>
</dbReference>
<evidence type="ECO:0000256" key="1">
    <source>
        <dbReference type="ARBA" id="ARBA00004370"/>
    </source>
</evidence>
<dbReference type="SMART" id="SM00320">
    <property type="entry name" value="WD40"/>
    <property type="match status" value="3"/>
</dbReference>
<dbReference type="InterPro" id="IPR009771">
    <property type="entry name" value="RIC1_C"/>
</dbReference>
<dbReference type="SUPFAM" id="SSF50978">
    <property type="entry name" value="WD40 repeat-like"/>
    <property type="match status" value="1"/>
</dbReference>
<dbReference type="PANTHER" id="PTHR22746:SF10">
    <property type="entry name" value="GUANINE NUCLEOTIDE EXCHANGE FACTOR SUBUNIT RIC1"/>
    <property type="match status" value="1"/>
</dbReference>
<feature type="compositionally biased region" description="Polar residues" evidence="3">
    <location>
        <begin position="67"/>
        <end position="79"/>
    </location>
</feature>
<gene>
    <name evidence="5" type="ORF">EPUL_001471</name>
</gene>
<dbReference type="Pfam" id="PF25440">
    <property type="entry name" value="Beta-prop_RIC1_2nd"/>
    <property type="match status" value="1"/>
</dbReference>
<keyword evidence="2" id="KW-0472">Membrane</keyword>
<dbReference type="GO" id="GO:0005829">
    <property type="term" value="C:cytosol"/>
    <property type="evidence" value="ECO:0007669"/>
    <property type="project" value="TreeGrafter"/>
</dbReference>
<dbReference type="PANTHER" id="PTHR22746">
    <property type="entry name" value="RAB6A-GEF COMPLEX PARTNER PROTEIN 1"/>
    <property type="match status" value="1"/>
</dbReference>
<feature type="domain" description="RIC1 C-terminal alpha solenoid region" evidence="4">
    <location>
        <begin position="873"/>
        <end position="1041"/>
    </location>
</feature>
<reference evidence="5 6" key="1">
    <citation type="submission" date="2017-10" db="EMBL/GenBank/DDBJ databases">
        <title>Development of genomic resources for the powdery mildew, Erysiphe pulchra.</title>
        <authorList>
            <person name="Wadl P.A."/>
            <person name="Mack B.M."/>
            <person name="Moore G."/>
            <person name="Beltz S.B."/>
        </authorList>
    </citation>
    <scope>NUCLEOTIDE SEQUENCE [LARGE SCALE GENOMIC DNA]</scope>
    <source>
        <strain evidence="5">Cflorida</strain>
    </source>
</reference>
<dbReference type="GO" id="GO:0042147">
    <property type="term" value="P:retrograde transport, endosome to Golgi"/>
    <property type="evidence" value="ECO:0007669"/>
    <property type="project" value="TreeGrafter"/>
</dbReference>
<protein>
    <recommendedName>
        <fullName evidence="4">RIC1 C-terminal alpha solenoid region domain-containing protein</fullName>
    </recommendedName>
</protein>
<dbReference type="Gene3D" id="2.130.10.10">
    <property type="entry name" value="YVTN repeat-like/Quinoprotein amine dehydrogenase"/>
    <property type="match status" value="1"/>
</dbReference>